<accession>A0ABC8TQ03</accession>
<dbReference type="InterPro" id="IPR013083">
    <property type="entry name" value="Znf_RING/FYVE/PHD"/>
</dbReference>
<evidence type="ECO:0000259" key="9">
    <source>
        <dbReference type="Pfam" id="PF04564"/>
    </source>
</evidence>
<dbReference type="Pfam" id="PF10408">
    <property type="entry name" value="Ufd2P_core"/>
    <property type="match status" value="1"/>
</dbReference>
<keyword evidence="6" id="KW-0808">Transferase</keyword>
<evidence type="ECO:0000256" key="5">
    <source>
        <dbReference type="ARBA" id="ARBA00022490"/>
    </source>
</evidence>
<dbReference type="GO" id="GO:0016740">
    <property type="term" value="F:transferase activity"/>
    <property type="evidence" value="ECO:0007669"/>
    <property type="project" value="UniProtKB-KW"/>
</dbReference>
<dbReference type="InterPro" id="IPR003613">
    <property type="entry name" value="Ubox_domain"/>
</dbReference>
<dbReference type="GO" id="GO:0005634">
    <property type="term" value="C:nucleus"/>
    <property type="evidence" value="ECO:0007669"/>
    <property type="project" value="UniProtKB-SubCell"/>
</dbReference>
<dbReference type="Pfam" id="PF04564">
    <property type="entry name" value="U-box"/>
    <property type="match status" value="1"/>
</dbReference>
<reference evidence="11 12" key="1">
    <citation type="submission" date="2024-02" db="EMBL/GenBank/DDBJ databases">
        <authorList>
            <person name="Vignale AGUSTIN F."/>
            <person name="Sosa J E."/>
            <person name="Modenutti C."/>
        </authorList>
    </citation>
    <scope>NUCLEOTIDE SEQUENCE [LARGE SCALE GENOMIC DNA]</scope>
</reference>
<comment type="similarity">
    <text evidence="4">Belongs to the ubiquitin conjugation factor E4 family.</text>
</comment>
<evidence type="ECO:0000313" key="12">
    <source>
        <dbReference type="Proteomes" id="UP001642360"/>
    </source>
</evidence>
<feature type="domain" description="U-box" evidence="9">
    <location>
        <begin position="69"/>
        <end position="103"/>
    </location>
</feature>
<evidence type="ECO:0000256" key="6">
    <source>
        <dbReference type="ARBA" id="ARBA00022679"/>
    </source>
</evidence>
<dbReference type="InterPro" id="IPR045132">
    <property type="entry name" value="UBE4"/>
</dbReference>
<evidence type="ECO:0000259" key="10">
    <source>
        <dbReference type="Pfam" id="PF10408"/>
    </source>
</evidence>
<keyword evidence="7" id="KW-0833">Ubl conjugation pathway</keyword>
<feature type="domain" description="Ubiquitin conjugation factor E4 core" evidence="10">
    <location>
        <begin position="4"/>
        <end position="52"/>
    </location>
</feature>
<dbReference type="InterPro" id="IPR019474">
    <property type="entry name" value="Ub_conjug_fac_E4_core"/>
</dbReference>
<keyword evidence="8" id="KW-0539">Nucleus</keyword>
<dbReference type="GO" id="GO:0005737">
    <property type="term" value="C:cytoplasm"/>
    <property type="evidence" value="ECO:0007669"/>
    <property type="project" value="UniProtKB-SubCell"/>
</dbReference>
<evidence type="ECO:0000256" key="8">
    <source>
        <dbReference type="ARBA" id="ARBA00023242"/>
    </source>
</evidence>
<evidence type="ECO:0000256" key="4">
    <source>
        <dbReference type="ARBA" id="ARBA00007434"/>
    </source>
</evidence>
<gene>
    <name evidence="11" type="ORF">ILEXP_LOCUS38414</name>
</gene>
<dbReference type="PANTHER" id="PTHR13931:SF2">
    <property type="entry name" value="UBIQUITIN CONJUGATION FACTOR E4 B"/>
    <property type="match status" value="1"/>
</dbReference>
<evidence type="ECO:0000256" key="2">
    <source>
        <dbReference type="ARBA" id="ARBA00004496"/>
    </source>
</evidence>
<dbReference type="Proteomes" id="UP001642360">
    <property type="component" value="Unassembled WGS sequence"/>
</dbReference>
<comment type="caution">
    <text evidence="11">The sequence shown here is derived from an EMBL/GenBank/DDBJ whole genome shotgun (WGS) entry which is preliminary data.</text>
</comment>
<organism evidence="11 12">
    <name type="scientific">Ilex paraguariensis</name>
    <name type="common">yerba mate</name>
    <dbReference type="NCBI Taxonomy" id="185542"/>
    <lineage>
        <taxon>Eukaryota</taxon>
        <taxon>Viridiplantae</taxon>
        <taxon>Streptophyta</taxon>
        <taxon>Embryophyta</taxon>
        <taxon>Tracheophyta</taxon>
        <taxon>Spermatophyta</taxon>
        <taxon>Magnoliopsida</taxon>
        <taxon>eudicotyledons</taxon>
        <taxon>Gunneridae</taxon>
        <taxon>Pentapetalae</taxon>
        <taxon>asterids</taxon>
        <taxon>campanulids</taxon>
        <taxon>Aquifoliales</taxon>
        <taxon>Aquifoliaceae</taxon>
        <taxon>Ilex</taxon>
    </lineage>
</organism>
<keyword evidence="5" id="KW-0963">Cytoplasm</keyword>
<comment type="subcellular location">
    <subcellularLocation>
        <location evidence="2">Cytoplasm</location>
    </subcellularLocation>
    <subcellularLocation>
        <location evidence="1">Nucleus</location>
    </subcellularLocation>
</comment>
<name>A0ABC8TQ03_9AQUA</name>
<protein>
    <submittedName>
        <fullName evidence="11">Uncharacterized protein</fullName>
    </submittedName>
</protein>
<dbReference type="PANTHER" id="PTHR13931">
    <property type="entry name" value="UBIQUITINATION FACTOR E4"/>
    <property type="match status" value="1"/>
</dbReference>
<dbReference type="Gene3D" id="3.30.40.10">
    <property type="entry name" value="Zinc/RING finger domain, C3HC4 (zinc finger)"/>
    <property type="match status" value="1"/>
</dbReference>
<keyword evidence="12" id="KW-1185">Reference proteome</keyword>
<proteinExistence type="inferred from homology"/>
<evidence type="ECO:0000256" key="1">
    <source>
        <dbReference type="ARBA" id="ARBA00004123"/>
    </source>
</evidence>
<evidence type="ECO:0000256" key="7">
    <source>
        <dbReference type="ARBA" id="ARBA00022786"/>
    </source>
</evidence>
<dbReference type="EMBL" id="CAUOFW020005200">
    <property type="protein sequence ID" value="CAK9168989.1"/>
    <property type="molecule type" value="Genomic_DNA"/>
</dbReference>
<comment type="pathway">
    <text evidence="3">Protein modification; protein ubiquitination.</text>
</comment>
<dbReference type="AlphaFoldDB" id="A0ABC8TQ03"/>
<sequence length="117" mass="13018">MSDKQNIFPAAITKDDRSYEEQLSTAAVDVLKRIGEDGRIIQEFIELGSKVKAAASEAMDEEAALGDIHLTLIVASDPFNRSRLTSDVLIPNTELKAKIEESIRYQELKRHGEDLST</sequence>
<evidence type="ECO:0000256" key="3">
    <source>
        <dbReference type="ARBA" id="ARBA00004906"/>
    </source>
</evidence>
<evidence type="ECO:0000313" key="11">
    <source>
        <dbReference type="EMBL" id="CAK9168989.1"/>
    </source>
</evidence>